<dbReference type="InterPro" id="IPR029058">
    <property type="entry name" value="AB_hydrolase_fold"/>
</dbReference>
<evidence type="ECO:0000256" key="2">
    <source>
        <dbReference type="SAM" id="Phobius"/>
    </source>
</evidence>
<reference evidence="4" key="1">
    <citation type="submission" date="2021-09" db="EMBL/GenBank/DDBJ databases">
        <authorList>
            <consortium name="Pathogen Informatics"/>
        </authorList>
    </citation>
    <scope>NUCLEOTIDE SEQUENCE</scope>
</reference>
<keyword evidence="2" id="KW-1133">Transmembrane helix</keyword>
<feature type="domain" description="Serine aminopeptidase S33" evidence="3">
    <location>
        <begin position="262"/>
        <end position="337"/>
    </location>
</feature>
<dbReference type="Pfam" id="PF12146">
    <property type="entry name" value="Hydrolase_4"/>
    <property type="match status" value="1"/>
</dbReference>
<dbReference type="GO" id="GO:0010008">
    <property type="term" value="C:endosome membrane"/>
    <property type="evidence" value="ECO:0007669"/>
    <property type="project" value="TreeGrafter"/>
</dbReference>
<gene>
    <name evidence="4" type="ORF">CJOHNSTONI_LOCUS2414</name>
</gene>
<dbReference type="EMBL" id="CAKAEH010000861">
    <property type="protein sequence ID" value="CAG9532071.1"/>
    <property type="molecule type" value="Genomic_DNA"/>
</dbReference>
<evidence type="ECO:0000256" key="1">
    <source>
        <dbReference type="SAM" id="MobiDB-lite"/>
    </source>
</evidence>
<feature type="transmembrane region" description="Helical" evidence="2">
    <location>
        <begin position="118"/>
        <end position="140"/>
    </location>
</feature>
<evidence type="ECO:0000259" key="3">
    <source>
        <dbReference type="Pfam" id="PF12146"/>
    </source>
</evidence>
<dbReference type="OrthoDB" id="446723at2759"/>
<feature type="compositionally biased region" description="Polar residues" evidence="1">
    <location>
        <begin position="60"/>
        <end position="69"/>
    </location>
</feature>
<evidence type="ECO:0000313" key="4">
    <source>
        <dbReference type="EMBL" id="CAG9532071.1"/>
    </source>
</evidence>
<evidence type="ECO:0000313" key="5">
    <source>
        <dbReference type="Proteomes" id="UP000746747"/>
    </source>
</evidence>
<sequence length="436" mass="49072">MKSGSVRKVMIVVSGATEENSDLELISTTGTVANYKQPSSSDDNLRSKYKKTLNELPASRHTSNLSSNLKRSDGKKEEYTGNRKSYPRNRLEFNDIRPEKIQETPKKEKCRCCQFCMLLLKFAGMLCYVFCCPPVPGMIIRKLAFHPLKKGKTYVVCGKDMHDNVVKTNNAKKASQFTSLKFEVQQLIEGLPISTEDVVDTSIIKTRRGSYLPILKIDNNLSSDKCKDLVVLFSQPNSSDLGCYFQPYGLNFRYISEMLKADLYAYDYSGYGISTGSPSEKNIYADIEAAYKHISESQGPRVRIALLGYSIGTVSTVYMASKHPPNLCGIVLLAPLASALRLYVKTDRTCCMDQFLSYDRAPQVNVPVLACHGCMDNIIPKSHSEILIERFPRAVAPLYVEEANHLTIFSRQNLSVLFRIRYFLFNETDPLQADVV</sequence>
<name>A0A8J2LXX8_9BILA</name>
<protein>
    <recommendedName>
        <fullName evidence="3">Serine aminopeptidase S33 domain-containing protein</fullName>
    </recommendedName>
</protein>
<dbReference type="GO" id="GO:0005886">
    <property type="term" value="C:plasma membrane"/>
    <property type="evidence" value="ECO:0007669"/>
    <property type="project" value="TreeGrafter"/>
</dbReference>
<feature type="compositionally biased region" description="Basic and acidic residues" evidence="1">
    <location>
        <begin position="70"/>
        <end position="81"/>
    </location>
</feature>
<keyword evidence="5" id="KW-1185">Reference proteome</keyword>
<dbReference type="SUPFAM" id="SSF53474">
    <property type="entry name" value="alpha/beta-Hydrolases"/>
    <property type="match status" value="1"/>
</dbReference>
<dbReference type="PANTHER" id="PTHR12277:SF39">
    <property type="entry name" value="SERINE AMINOPEPTIDASE S33 DOMAIN-CONTAINING PROTEIN"/>
    <property type="match status" value="1"/>
</dbReference>
<accession>A0A8J2LXX8</accession>
<dbReference type="InterPro" id="IPR022742">
    <property type="entry name" value="Hydrolase_4"/>
</dbReference>
<dbReference type="PANTHER" id="PTHR12277">
    <property type="entry name" value="ALPHA/BETA HYDROLASE DOMAIN-CONTAINING PROTEIN"/>
    <property type="match status" value="1"/>
</dbReference>
<keyword evidence="2" id="KW-0472">Membrane</keyword>
<keyword evidence="2" id="KW-0812">Transmembrane</keyword>
<dbReference type="Gene3D" id="3.40.50.1820">
    <property type="entry name" value="alpha/beta hydrolase"/>
    <property type="match status" value="1"/>
</dbReference>
<dbReference type="Proteomes" id="UP000746747">
    <property type="component" value="Unassembled WGS sequence"/>
</dbReference>
<comment type="caution">
    <text evidence="4">The sequence shown here is derived from an EMBL/GenBank/DDBJ whole genome shotgun (WGS) entry which is preliminary data.</text>
</comment>
<feature type="region of interest" description="Disordered" evidence="1">
    <location>
        <begin position="56"/>
        <end position="84"/>
    </location>
</feature>
<proteinExistence type="predicted"/>
<organism evidence="4 5">
    <name type="scientific">Cercopithifilaria johnstoni</name>
    <dbReference type="NCBI Taxonomy" id="2874296"/>
    <lineage>
        <taxon>Eukaryota</taxon>
        <taxon>Metazoa</taxon>
        <taxon>Ecdysozoa</taxon>
        <taxon>Nematoda</taxon>
        <taxon>Chromadorea</taxon>
        <taxon>Rhabditida</taxon>
        <taxon>Spirurina</taxon>
        <taxon>Spiruromorpha</taxon>
        <taxon>Filarioidea</taxon>
        <taxon>Onchocercidae</taxon>
        <taxon>Cercopithifilaria</taxon>
    </lineage>
</organism>
<dbReference type="GO" id="GO:0008474">
    <property type="term" value="F:palmitoyl-(protein) hydrolase activity"/>
    <property type="evidence" value="ECO:0007669"/>
    <property type="project" value="TreeGrafter"/>
</dbReference>
<dbReference type="AlphaFoldDB" id="A0A8J2LXX8"/>